<accession>W1J205</accession>
<dbReference type="RefSeq" id="WP_038240697.1">
    <property type="nucleotide sequence ID" value="NZ_CAWLWS010000113.1"/>
</dbReference>
<feature type="transmembrane region" description="Helical" evidence="1">
    <location>
        <begin position="129"/>
        <end position="148"/>
    </location>
</feature>
<dbReference type="InterPro" id="IPR046554">
    <property type="entry name" value="DUF6708"/>
</dbReference>
<dbReference type="AlphaFoldDB" id="W1J205"/>
<comment type="caution">
    <text evidence="3">The sequence shown here is derived from an EMBL/GenBank/DDBJ whole genome shotgun (WGS) entry which is preliminary data.</text>
</comment>
<sequence length="307" mass="36396">MFDQYSINIYPIIYKININKLISKNRMSHLTGLYTSYSVNRPLTQQEKVDQLHQGQQNCEIQRIRDKDTVIKMNSTYLETVDRYYVDKGNASLITFTMFSIIIGFIIYGTIIVLERYFYWDTESDVSKIMPPVIMFAAMIFFCVKWTLKEWFRKTHYPIRFNRNNKMIYVYQVNGQILSIPWNEVFFTYAKGKGAFPEWGIDGHILADDKETVLQTFSLGFYGSKYELSGYWEFIRCYMEEDVVKELAETIVMCPPVADWKEGYKFGLQYSFRLCSRFDRVRFIVLPIILLESISRYIAMKTSKIPQ</sequence>
<keyword evidence="1" id="KW-0472">Membrane</keyword>
<gene>
    <name evidence="3" type="ORF">XSR1_520004</name>
</gene>
<evidence type="ECO:0000256" key="1">
    <source>
        <dbReference type="SAM" id="Phobius"/>
    </source>
</evidence>
<dbReference type="Pfam" id="PF20455">
    <property type="entry name" value="DUF6708"/>
    <property type="match status" value="1"/>
</dbReference>
<evidence type="ECO:0000259" key="2">
    <source>
        <dbReference type="Pfam" id="PF20455"/>
    </source>
</evidence>
<keyword evidence="1" id="KW-1133">Transmembrane helix</keyword>
<evidence type="ECO:0000313" key="4">
    <source>
        <dbReference type="Proteomes" id="UP000019202"/>
    </source>
</evidence>
<dbReference type="EMBL" id="CBXF010000113">
    <property type="protein sequence ID" value="CDL84792.1"/>
    <property type="molecule type" value="Genomic_DNA"/>
</dbReference>
<protein>
    <recommendedName>
        <fullName evidence="2">DUF6708 domain-containing protein</fullName>
    </recommendedName>
</protein>
<dbReference type="OrthoDB" id="6050524at2"/>
<feature type="domain" description="DUF6708" evidence="2">
    <location>
        <begin position="137"/>
        <end position="306"/>
    </location>
</feature>
<reference evidence="3" key="1">
    <citation type="submission" date="2013-11" db="EMBL/GenBank/DDBJ databases">
        <title>Draft genome sequence and annotation of the entomopathogenic bacteria, Xenorhabdus cabanillasi strain JM26 and Xenorhabdus szentirmai strain DSM 16338.</title>
        <authorList>
            <person name="Gualtieri M."/>
            <person name="Ogier J.C."/>
            <person name="Pages S."/>
            <person name="Givaudan A."/>
            <person name="Gaudriault S."/>
        </authorList>
    </citation>
    <scope>NUCLEOTIDE SEQUENCE [LARGE SCALE GENOMIC DNA]</scope>
    <source>
        <strain evidence="3">DSM 16338</strain>
    </source>
</reference>
<organism evidence="3 4">
    <name type="scientific">Xenorhabdus szentirmaii DSM 16338</name>
    <dbReference type="NCBI Taxonomy" id="1427518"/>
    <lineage>
        <taxon>Bacteria</taxon>
        <taxon>Pseudomonadati</taxon>
        <taxon>Pseudomonadota</taxon>
        <taxon>Gammaproteobacteria</taxon>
        <taxon>Enterobacterales</taxon>
        <taxon>Morganellaceae</taxon>
        <taxon>Xenorhabdus</taxon>
    </lineage>
</organism>
<dbReference type="Proteomes" id="UP000019202">
    <property type="component" value="Unassembled WGS sequence"/>
</dbReference>
<keyword evidence="4" id="KW-1185">Reference proteome</keyword>
<feature type="transmembrane region" description="Helical" evidence="1">
    <location>
        <begin position="93"/>
        <end position="114"/>
    </location>
</feature>
<dbReference type="STRING" id="1427518.XSR1_520004"/>
<proteinExistence type="predicted"/>
<name>W1J205_9GAMM</name>
<evidence type="ECO:0000313" key="3">
    <source>
        <dbReference type="EMBL" id="CDL84792.1"/>
    </source>
</evidence>
<dbReference type="GeneID" id="97124719"/>
<keyword evidence="1" id="KW-0812">Transmembrane</keyword>